<sequence>MNKSKLLDNYIIDIDKLVEYGFILKKDTYIYKYELKNSDFYSYFYIENNTFEIKVFDSVTEEEYLLFNVPDSTGKIVSTIREEIDNVIDDILLKCFSKSNLKEELLKYTTNVHGTIPETPFEKLPTSYTVKTHKKNKWYGLFMDITYKQLGIDNQDTVHILNVKNRPKKIEELIDYIHFFPAYHMNKKHWITIVLNKSTDVELVKNMIDDSYSIVEK</sequence>
<proteinExistence type="predicted"/>
<evidence type="ECO:0000313" key="1">
    <source>
        <dbReference type="EMBL" id="GKX65210.1"/>
    </source>
</evidence>
<dbReference type="EMBL" id="BROD01000001">
    <property type="protein sequence ID" value="GKX65210.1"/>
    <property type="molecule type" value="Genomic_DNA"/>
</dbReference>
<evidence type="ECO:0000313" key="2">
    <source>
        <dbReference type="Proteomes" id="UP001058074"/>
    </source>
</evidence>
<gene>
    <name evidence="1" type="ORF">rsdtw13_04680</name>
</gene>
<comment type="caution">
    <text evidence="1">The sequence shown here is derived from an EMBL/GenBank/DDBJ whole genome shotgun (WGS) entry which is preliminary data.</text>
</comment>
<organism evidence="1 2">
    <name type="scientific">Inconstantimicrobium mannanitabidum</name>
    <dbReference type="NCBI Taxonomy" id="1604901"/>
    <lineage>
        <taxon>Bacteria</taxon>
        <taxon>Bacillati</taxon>
        <taxon>Bacillota</taxon>
        <taxon>Clostridia</taxon>
        <taxon>Eubacteriales</taxon>
        <taxon>Clostridiaceae</taxon>
        <taxon>Inconstantimicrobium</taxon>
    </lineage>
</organism>
<accession>A0ACB5R805</accession>
<dbReference type="Proteomes" id="UP001058074">
    <property type="component" value="Unassembled WGS sequence"/>
</dbReference>
<protein>
    <submittedName>
        <fullName evidence="1">Uncharacterized protein</fullName>
    </submittedName>
</protein>
<reference evidence="1" key="1">
    <citation type="journal article" date="2025" name="Int. J. Syst. Evol. Microbiol.">
        <title>Inconstantimicrobium mannanitabidum sp. nov., a novel member of the family Clostridiaceae isolated from anoxic soil under the treatment of reductive soil disinfestation.</title>
        <authorList>
            <person name="Ueki A."/>
            <person name="Tonouchi A."/>
            <person name="Honma S."/>
            <person name="Kaku N."/>
            <person name="Ueki K."/>
        </authorList>
    </citation>
    <scope>NUCLEOTIDE SEQUENCE</scope>
    <source>
        <strain evidence="1">TW13</strain>
    </source>
</reference>
<name>A0ACB5R805_9CLOT</name>
<keyword evidence="2" id="KW-1185">Reference proteome</keyword>